<name>A0A2G6K947_9BACT</name>
<dbReference type="EMBL" id="PDSK01000117">
    <property type="protein sequence ID" value="PIE32191.1"/>
    <property type="molecule type" value="Genomic_DNA"/>
</dbReference>
<gene>
    <name evidence="2" type="ORF">CSA56_16425</name>
</gene>
<protein>
    <submittedName>
        <fullName evidence="2">Uncharacterized protein</fullName>
    </submittedName>
</protein>
<keyword evidence="1" id="KW-0472">Membrane</keyword>
<feature type="transmembrane region" description="Helical" evidence="1">
    <location>
        <begin position="7"/>
        <end position="29"/>
    </location>
</feature>
<evidence type="ECO:0000313" key="2">
    <source>
        <dbReference type="EMBL" id="PIE32191.1"/>
    </source>
</evidence>
<keyword evidence="1" id="KW-1133">Transmembrane helix</keyword>
<organism evidence="2 3">
    <name type="scientific">candidate division KSB3 bacterium</name>
    <dbReference type="NCBI Taxonomy" id="2044937"/>
    <lineage>
        <taxon>Bacteria</taxon>
        <taxon>candidate division KSB3</taxon>
    </lineage>
</organism>
<comment type="caution">
    <text evidence="2">The sequence shown here is derived from an EMBL/GenBank/DDBJ whole genome shotgun (WGS) entry which is preliminary data.</text>
</comment>
<evidence type="ECO:0000256" key="1">
    <source>
        <dbReference type="SAM" id="Phobius"/>
    </source>
</evidence>
<accession>A0A2G6K947</accession>
<dbReference type="AlphaFoldDB" id="A0A2G6K947"/>
<reference evidence="2 3" key="1">
    <citation type="submission" date="2017-10" db="EMBL/GenBank/DDBJ databases">
        <title>Novel microbial diversity and functional potential in the marine mammal oral microbiome.</title>
        <authorList>
            <person name="Dudek N.K."/>
            <person name="Sun C.L."/>
            <person name="Burstein D."/>
            <person name="Kantor R.S."/>
            <person name="Aliaga Goltsman D.S."/>
            <person name="Bik E.M."/>
            <person name="Thomas B.C."/>
            <person name="Banfield J.F."/>
            <person name="Relman D.A."/>
        </authorList>
    </citation>
    <scope>NUCLEOTIDE SEQUENCE [LARGE SCALE GENOMIC DNA]</scope>
    <source>
        <strain evidence="2">DOLJORAL78_47_16</strain>
    </source>
</reference>
<proteinExistence type="predicted"/>
<evidence type="ECO:0000313" key="3">
    <source>
        <dbReference type="Proteomes" id="UP000230821"/>
    </source>
</evidence>
<keyword evidence="1" id="KW-0812">Transmembrane</keyword>
<sequence length="84" mass="9812">MLYRAGAVYRPCFFCEMVLLSVALILGMVCMKRFPNAVCHADVLYDRKKYVVIKKDKKSETLFFSLTKRTQTFYIASCQLREGR</sequence>
<dbReference type="Proteomes" id="UP000230821">
    <property type="component" value="Unassembled WGS sequence"/>
</dbReference>